<keyword evidence="2" id="KW-1185">Reference proteome</keyword>
<dbReference type="Proteomes" id="UP001381693">
    <property type="component" value="Unassembled WGS sequence"/>
</dbReference>
<dbReference type="EMBL" id="JAXCGZ010001416">
    <property type="protein sequence ID" value="KAK7085250.1"/>
    <property type="molecule type" value="Genomic_DNA"/>
</dbReference>
<evidence type="ECO:0000313" key="1">
    <source>
        <dbReference type="EMBL" id="KAK7085250.1"/>
    </source>
</evidence>
<feature type="non-terminal residue" evidence="1">
    <location>
        <position position="52"/>
    </location>
</feature>
<accession>A0AAN8XVR0</accession>
<protein>
    <submittedName>
        <fullName evidence="1">Uncharacterized protein</fullName>
    </submittedName>
</protein>
<gene>
    <name evidence="1" type="ORF">SK128_012116</name>
</gene>
<dbReference type="AlphaFoldDB" id="A0AAN8XVR0"/>
<name>A0AAN8XVR0_HALRR</name>
<proteinExistence type="predicted"/>
<reference evidence="1 2" key="1">
    <citation type="submission" date="2023-11" db="EMBL/GenBank/DDBJ databases">
        <title>Halocaridina rubra genome assembly.</title>
        <authorList>
            <person name="Smith C."/>
        </authorList>
    </citation>
    <scope>NUCLEOTIDE SEQUENCE [LARGE SCALE GENOMIC DNA]</scope>
    <source>
        <strain evidence="1">EP-1</strain>
        <tissue evidence="1">Whole</tissue>
    </source>
</reference>
<organism evidence="1 2">
    <name type="scientific">Halocaridina rubra</name>
    <name type="common">Hawaiian red shrimp</name>
    <dbReference type="NCBI Taxonomy" id="373956"/>
    <lineage>
        <taxon>Eukaryota</taxon>
        <taxon>Metazoa</taxon>
        <taxon>Ecdysozoa</taxon>
        <taxon>Arthropoda</taxon>
        <taxon>Crustacea</taxon>
        <taxon>Multicrustacea</taxon>
        <taxon>Malacostraca</taxon>
        <taxon>Eumalacostraca</taxon>
        <taxon>Eucarida</taxon>
        <taxon>Decapoda</taxon>
        <taxon>Pleocyemata</taxon>
        <taxon>Caridea</taxon>
        <taxon>Atyoidea</taxon>
        <taxon>Atyidae</taxon>
        <taxon>Halocaridina</taxon>
    </lineage>
</organism>
<evidence type="ECO:0000313" key="2">
    <source>
        <dbReference type="Proteomes" id="UP001381693"/>
    </source>
</evidence>
<sequence>MDASAMVELPTYEYAPPWLPPAERAHHQDYNNDLQDFMARSVTLVRDKVSDA</sequence>
<comment type="caution">
    <text evidence="1">The sequence shown here is derived from an EMBL/GenBank/DDBJ whole genome shotgun (WGS) entry which is preliminary data.</text>
</comment>